<dbReference type="RefSeq" id="WP_264727144.1">
    <property type="nucleotide sequence ID" value="NZ_JAPDNR010000001.1"/>
</dbReference>
<accession>A0ABT3IF53</accession>
<proteinExistence type="predicted"/>
<organism evidence="1 2">
    <name type="scientific">Chitinophaga nivalis</name>
    <dbReference type="NCBI Taxonomy" id="2991709"/>
    <lineage>
        <taxon>Bacteria</taxon>
        <taxon>Pseudomonadati</taxon>
        <taxon>Bacteroidota</taxon>
        <taxon>Chitinophagia</taxon>
        <taxon>Chitinophagales</taxon>
        <taxon>Chitinophagaceae</taxon>
        <taxon>Chitinophaga</taxon>
    </lineage>
</organism>
<evidence type="ECO:0000313" key="2">
    <source>
        <dbReference type="Proteomes" id="UP001207742"/>
    </source>
</evidence>
<name>A0ABT3IF53_9BACT</name>
<dbReference type="Proteomes" id="UP001207742">
    <property type="component" value="Unassembled WGS sequence"/>
</dbReference>
<dbReference type="EMBL" id="JAPDNS010000001">
    <property type="protein sequence ID" value="MCW3482594.1"/>
    <property type="molecule type" value="Genomic_DNA"/>
</dbReference>
<protein>
    <submittedName>
        <fullName evidence="1">Uncharacterized protein</fullName>
    </submittedName>
</protein>
<keyword evidence="2" id="KW-1185">Reference proteome</keyword>
<gene>
    <name evidence="1" type="ORF">OL497_01695</name>
</gene>
<sequence length="773" mass="89743">MNYKKFIVFLISCGVMLLGNVLYTLSCGPEPDPYDYYISFFNPYTKGQGYEPFYYSSLSTFYDETGPSEAVANVIDWQRYTGSKVTGPDIQEYIYTYPVAQMATIAAGTSTLPDSVQRNTFVQYLLQEKNREAARYLLFAKTCEPMAVVEDRWSAPNRNEKLMLALYKEGEELYQQTKNKDIRDRYAYQLIRLQHYSQQYKAAITDFDKWFDRKGGNSLIYYKSLSLKAGALLHMEDSVQSAYLFSRVFDKAPSLRISTFISLRWTAAQPEAVYALCKDDKEKASVAAVYGFNKNETDLELLKKVYAFDPGSPALSVLLGREISKLENGYLSPQLSRKLVPGDIVSLSEYDRQEIAEMESGLRRLQVWIDGVVDKGKLKDPELWRISSAYLAYMQQDYTTAANKLQQIKVKDPALKDHWEIVNLLVNINQQKTMDSTFESRLLSSFQWLDTKIHVRKADEWYHSDKDYFFNKTYRNLLFAILAPRYHQEGKFVKEALIRSRCEALEMNDYFIGGQSGTDLISNDMKPAALLQLHSFLQQPGKSPFDTYLADAFPKKLSLEKVIGTSYMRIHDFKHAQEWLKKVPAARQEVSYQVFRDQLQDFGNDEAVQGYTRKITQLQFCERMVALEEKMKIVPVPAKVYYDYATALFNISYYGKTWSFLKDYRPSSDWYDPADNKDTFRKQYFGCYSAESYYLKAAQATTDRELKARCIFMAARCSQKHIPVTGDDQKDFAAWLHNRYFPLLNKSYSDTRFFQQEYNQCSYLRDYVKSAVK</sequence>
<comment type="caution">
    <text evidence="1">The sequence shown here is derived from an EMBL/GenBank/DDBJ whole genome shotgun (WGS) entry which is preliminary data.</text>
</comment>
<evidence type="ECO:0000313" key="1">
    <source>
        <dbReference type="EMBL" id="MCW3482594.1"/>
    </source>
</evidence>
<reference evidence="1 2" key="1">
    <citation type="submission" date="2022-10" db="EMBL/GenBank/DDBJ databases">
        <title>Chitinophaga nivalis PC15 sp. nov., isolated from Pyeongchang county, South Korea.</title>
        <authorList>
            <person name="Trinh H.N."/>
        </authorList>
    </citation>
    <scope>NUCLEOTIDE SEQUENCE [LARGE SCALE GENOMIC DNA]</scope>
    <source>
        <strain evidence="1 2">PC14</strain>
    </source>
</reference>